<dbReference type="OrthoDB" id="3223806at2759"/>
<dbReference type="InterPro" id="IPR011600">
    <property type="entry name" value="Pept_C14_caspase"/>
</dbReference>
<gene>
    <name evidence="3" type="ORF">OBBRIDRAFT_796394</name>
</gene>
<dbReference type="GO" id="GO:0004197">
    <property type="term" value="F:cysteine-type endopeptidase activity"/>
    <property type="evidence" value="ECO:0007669"/>
    <property type="project" value="InterPro"/>
</dbReference>
<dbReference type="EMBL" id="KV722493">
    <property type="protein sequence ID" value="OCH87218.1"/>
    <property type="molecule type" value="Genomic_DNA"/>
</dbReference>
<sequence>MPIAVRPPARKALSVAVRYRHLKAVDPYLELPDTHNDPPIVHNLLTQVYGFNEEDITILMDDGHHVLPTRENILKAMHDLVVDTQPGDELVFHFSGHGWQVPNLDGTEDDGLDEVLWPVDIVYDGNDEHQKNYILDDELREILVNHLPRGSHFLILLDCCHSGTAVDLPNCNGDFCPKTPAVQLRPDCVRGTQAFGTLHSTQHDDDESYIISPVKRFAGFESLLDTQGLPLVESWSACMDNQVTLEKRGGGGLFVTVRHDPNQTRAELLRHLTRNLAKVTAEANSKMPPLMEPFSAPKPQLGSLHPTTEILHTKFSL</sequence>
<comment type="similarity">
    <text evidence="1">Belongs to the peptidase C14B family.</text>
</comment>
<dbReference type="GO" id="GO:0005737">
    <property type="term" value="C:cytoplasm"/>
    <property type="evidence" value="ECO:0007669"/>
    <property type="project" value="TreeGrafter"/>
</dbReference>
<dbReference type="GO" id="GO:0006508">
    <property type="term" value="P:proteolysis"/>
    <property type="evidence" value="ECO:0007669"/>
    <property type="project" value="InterPro"/>
</dbReference>
<dbReference type="Pfam" id="PF00656">
    <property type="entry name" value="Peptidase_C14"/>
    <property type="match status" value="1"/>
</dbReference>
<protein>
    <recommendedName>
        <fullName evidence="2">Peptidase C14 caspase domain-containing protein</fullName>
    </recommendedName>
</protein>
<evidence type="ECO:0000256" key="1">
    <source>
        <dbReference type="ARBA" id="ARBA00009005"/>
    </source>
</evidence>
<feature type="domain" description="Peptidase C14 caspase" evidence="2">
    <location>
        <begin position="30"/>
        <end position="288"/>
    </location>
</feature>
<dbReference type="InterPro" id="IPR050452">
    <property type="entry name" value="Metacaspase"/>
</dbReference>
<dbReference type="AlphaFoldDB" id="A0A8E2AN12"/>
<dbReference type="Gene3D" id="3.40.50.12660">
    <property type="match status" value="1"/>
</dbReference>
<evidence type="ECO:0000313" key="3">
    <source>
        <dbReference type="EMBL" id="OCH87218.1"/>
    </source>
</evidence>
<accession>A0A8E2AN12</accession>
<reference evidence="3 4" key="1">
    <citation type="submission" date="2016-07" db="EMBL/GenBank/DDBJ databases">
        <title>Draft genome of the white-rot fungus Obba rivulosa 3A-2.</title>
        <authorList>
            <consortium name="DOE Joint Genome Institute"/>
            <person name="Miettinen O."/>
            <person name="Riley R."/>
            <person name="Acob R."/>
            <person name="Barry K."/>
            <person name="Cullen D."/>
            <person name="De Vries R."/>
            <person name="Hainaut M."/>
            <person name="Hatakka A."/>
            <person name="Henrissat B."/>
            <person name="Hilden K."/>
            <person name="Kuo R."/>
            <person name="Labutti K."/>
            <person name="Lipzen A."/>
            <person name="Makela M.R."/>
            <person name="Sandor L."/>
            <person name="Spatafora J.W."/>
            <person name="Grigoriev I.V."/>
            <person name="Hibbett D.S."/>
        </authorList>
    </citation>
    <scope>NUCLEOTIDE SEQUENCE [LARGE SCALE GENOMIC DNA]</scope>
    <source>
        <strain evidence="3 4">3A-2</strain>
    </source>
</reference>
<evidence type="ECO:0000313" key="4">
    <source>
        <dbReference type="Proteomes" id="UP000250043"/>
    </source>
</evidence>
<dbReference type="PANTHER" id="PTHR48104:SF30">
    <property type="entry name" value="METACASPASE-1"/>
    <property type="match status" value="1"/>
</dbReference>
<proteinExistence type="inferred from homology"/>
<organism evidence="3 4">
    <name type="scientific">Obba rivulosa</name>
    <dbReference type="NCBI Taxonomy" id="1052685"/>
    <lineage>
        <taxon>Eukaryota</taxon>
        <taxon>Fungi</taxon>
        <taxon>Dikarya</taxon>
        <taxon>Basidiomycota</taxon>
        <taxon>Agaricomycotina</taxon>
        <taxon>Agaricomycetes</taxon>
        <taxon>Polyporales</taxon>
        <taxon>Gelatoporiaceae</taxon>
        <taxon>Obba</taxon>
    </lineage>
</organism>
<evidence type="ECO:0000259" key="2">
    <source>
        <dbReference type="Pfam" id="PF00656"/>
    </source>
</evidence>
<dbReference type="Proteomes" id="UP000250043">
    <property type="component" value="Unassembled WGS sequence"/>
</dbReference>
<keyword evidence="4" id="KW-1185">Reference proteome</keyword>
<name>A0A8E2AN12_9APHY</name>
<dbReference type="PANTHER" id="PTHR48104">
    <property type="entry name" value="METACASPASE-4"/>
    <property type="match status" value="1"/>
</dbReference>